<protein>
    <submittedName>
        <fullName evidence="2">Uncharacterized protein</fullName>
    </submittedName>
</protein>
<sequence>MKNVVIILVLLFSLTGMAQTQNTTTVEPTERIEVKASENVASKASATLKAKVLKLNHKKSNDIISIKAYRKSLNVKVSTKRLC</sequence>
<accession>A0ABV8AEE1</accession>
<keyword evidence="3" id="KW-1185">Reference proteome</keyword>
<evidence type="ECO:0000313" key="3">
    <source>
        <dbReference type="Proteomes" id="UP001595812"/>
    </source>
</evidence>
<dbReference type="RefSeq" id="WP_386096465.1">
    <property type="nucleotide sequence ID" value="NZ_JBHSAT010000004.1"/>
</dbReference>
<evidence type="ECO:0000256" key="1">
    <source>
        <dbReference type="SAM" id="SignalP"/>
    </source>
</evidence>
<gene>
    <name evidence="2" type="ORF">ACFOSX_01925</name>
</gene>
<proteinExistence type="predicted"/>
<dbReference type="Proteomes" id="UP001595812">
    <property type="component" value="Unassembled WGS sequence"/>
</dbReference>
<keyword evidence="1" id="KW-0732">Signal</keyword>
<feature type="signal peptide" evidence="1">
    <location>
        <begin position="1"/>
        <end position="18"/>
    </location>
</feature>
<organism evidence="2 3">
    <name type="scientific">Winogradskyella maritima</name>
    <dbReference type="NCBI Taxonomy" id="1517766"/>
    <lineage>
        <taxon>Bacteria</taxon>
        <taxon>Pseudomonadati</taxon>
        <taxon>Bacteroidota</taxon>
        <taxon>Flavobacteriia</taxon>
        <taxon>Flavobacteriales</taxon>
        <taxon>Flavobacteriaceae</taxon>
        <taxon>Winogradskyella</taxon>
    </lineage>
</organism>
<evidence type="ECO:0000313" key="2">
    <source>
        <dbReference type="EMBL" id="MFC3875975.1"/>
    </source>
</evidence>
<feature type="chain" id="PRO_5045534400" evidence="1">
    <location>
        <begin position="19"/>
        <end position="83"/>
    </location>
</feature>
<comment type="caution">
    <text evidence="2">The sequence shown here is derived from an EMBL/GenBank/DDBJ whole genome shotgun (WGS) entry which is preliminary data.</text>
</comment>
<dbReference type="EMBL" id="JBHSAT010000004">
    <property type="protein sequence ID" value="MFC3875975.1"/>
    <property type="molecule type" value="Genomic_DNA"/>
</dbReference>
<name>A0ABV8AEE1_9FLAO</name>
<reference evidence="3" key="1">
    <citation type="journal article" date="2019" name="Int. J. Syst. Evol. Microbiol.">
        <title>The Global Catalogue of Microorganisms (GCM) 10K type strain sequencing project: providing services to taxonomists for standard genome sequencing and annotation.</title>
        <authorList>
            <consortium name="The Broad Institute Genomics Platform"/>
            <consortium name="The Broad Institute Genome Sequencing Center for Infectious Disease"/>
            <person name="Wu L."/>
            <person name="Ma J."/>
        </authorList>
    </citation>
    <scope>NUCLEOTIDE SEQUENCE [LARGE SCALE GENOMIC DNA]</scope>
    <source>
        <strain evidence="3">CECT 8979</strain>
    </source>
</reference>